<dbReference type="InterPro" id="IPR018114">
    <property type="entry name" value="TRYPSIN_HIS"/>
</dbReference>
<evidence type="ECO:0000256" key="5">
    <source>
        <dbReference type="ARBA" id="ARBA00024195"/>
    </source>
</evidence>
<keyword evidence="2" id="KW-0800">Toxin</keyword>
<proteinExistence type="inferred from homology"/>
<comment type="similarity">
    <text evidence="5">Belongs to the peptidase S1 family. CLIP subfamily.</text>
</comment>
<dbReference type="GO" id="GO:0005576">
    <property type="term" value="C:extracellular region"/>
    <property type="evidence" value="ECO:0007669"/>
    <property type="project" value="UniProtKB-SubCell"/>
</dbReference>
<dbReference type="EMBL" id="OV170225">
    <property type="protein sequence ID" value="CAH0726148.1"/>
    <property type="molecule type" value="Genomic_DNA"/>
</dbReference>
<dbReference type="AlphaFoldDB" id="A0A8J9VN20"/>
<sequence>MEPFIIGGDYTDIRQYPHAVFLLIDCVQMVICGGSIVTNRVVLTAAHCLFECKMKRNKIIVKYGHQILDCMKSQDSNKYIIHDSYNDMNLHYDIALNHLVTTLDLGDFVKRVAILKKFPKNLAYAYVSGWGVINSNLDTATTLRHVYQKILPQNECKMLGSWPEGVLCTGSANAAEYPEQGDSGSALMASKYIQIGIVTFKHPNLGYVGYTNTTYFYKWIVRTTKKLTCGS</sequence>
<evidence type="ECO:0000256" key="3">
    <source>
        <dbReference type="ARBA" id="ARBA00023157"/>
    </source>
</evidence>
<dbReference type="Pfam" id="PF00089">
    <property type="entry name" value="Trypsin"/>
    <property type="match status" value="1"/>
</dbReference>
<evidence type="ECO:0000313" key="9">
    <source>
        <dbReference type="EMBL" id="CAH0726148.1"/>
    </source>
</evidence>
<feature type="non-terminal residue" evidence="9">
    <location>
        <position position="231"/>
    </location>
</feature>
<keyword evidence="7" id="KW-1205">Fibrinolytic toxin</keyword>
<organism evidence="9 10">
    <name type="scientific">Brenthis ino</name>
    <name type="common">lesser marbled fritillary</name>
    <dbReference type="NCBI Taxonomy" id="405034"/>
    <lineage>
        <taxon>Eukaryota</taxon>
        <taxon>Metazoa</taxon>
        <taxon>Ecdysozoa</taxon>
        <taxon>Arthropoda</taxon>
        <taxon>Hexapoda</taxon>
        <taxon>Insecta</taxon>
        <taxon>Pterygota</taxon>
        <taxon>Neoptera</taxon>
        <taxon>Endopterygota</taxon>
        <taxon>Lepidoptera</taxon>
        <taxon>Glossata</taxon>
        <taxon>Ditrysia</taxon>
        <taxon>Papilionoidea</taxon>
        <taxon>Nymphalidae</taxon>
        <taxon>Heliconiinae</taxon>
        <taxon>Argynnini</taxon>
        <taxon>Brenthis</taxon>
    </lineage>
</organism>
<evidence type="ECO:0000259" key="8">
    <source>
        <dbReference type="SMART" id="SM00020"/>
    </source>
</evidence>
<reference evidence="9" key="1">
    <citation type="submission" date="2021-12" db="EMBL/GenBank/DDBJ databases">
        <authorList>
            <person name="Martin H S."/>
        </authorList>
    </citation>
    <scope>NUCLEOTIDE SEQUENCE</scope>
</reference>
<evidence type="ECO:0000256" key="6">
    <source>
        <dbReference type="ARBA" id="ARBA00055534"/>
    </source>
</evidence>
<comment type="subcellular location">
    <subcellularLocation>
        <location evidence="1">Secreted</location>
        <location evidence="1">Extracellular space</location>
    </subcellularLocation>
</comment>
<dbReference type="PANTHER" id="PTHR24256">
    <property type="entry name" value="TRYPTASE-RELATED"/>
    <property type="match status" value="1"/>
</dbReference>
<gene>
    <name evidence="9" type="ORF">BINO364_LOCUS11643</name>
</gene>
<dbReference type="Gene3D" id="2.40.10.10">
    <property type="entry name" value="Trypsin-like serine proteases"/>
    <property type="match status" value="1"/>
</dbReference>
<protein>
    <recommendedName>
        <fullName evidence="8">Peptidase S1 domain-containing protein</fullName>
    </recommendedName>
</protein>
<dbReference type="SUPFAM" id="SSF50494">
    <property type="entry name" value="Trypsin-like serine proteases"/>
    <property type="match status" value="1"/>
</dbReference>
<dbReference type="OrthoDB" id="6380398at2759"/>
<dbReference type="PROSITE" id="PS00134">
    <property type="entry name" value="TRYPSIN_HIS"/>
    <property type="match status" value="1"/>
</dbReference>
<dbReference type="Proteomes" id="UP000838878">
    <property type="component" value="Chromosome 5"/>
</dbReference>
<dbReference type="GO" id="GO:0090729">
    <property type="term" value="F:toxin activity"/>
    <property type="evidence" value="ECO:0007669"/>
    <property type="project" value="UniProtKB-KW"/>
</dbReference>
<evidence type="ECO:0000313" key="10">
    <source>
        <dbReference type="Proteomes" id="UP000838878"/>
    </source>
</evidence>
<feature type="domain" description="Peptidase S1" evidence="8">
    <location>
        <begin position="4"/>
        <end position="220"/>
    </location>
</feature>
<dbReference type="FunFam" id="2.40.10.10:FF:000068">
    <property type="entry name" value="transmembrane protease serine 2"/>
    <property type="match status" value="1"/>
</dbReference>
<keyword evidence="3" id="KW-1015">Disulfide bond</keyword>
<evidence type="ECO:0000256" key="1">
    <source>
        <dbReference type="ARBA" id="ARBA00004239"/>
    </source>
</evidence>
<evidence type="ECO:0000256" key="7">
    <source>
        <dbReference type="ARBA" id="ARBA00084094"/>
    </source>
</evidence>
<dbReference type="InterPro" id="IPR001314">
    <property type="entry name" value="Peptidase_S1A"/>
</dbReference>
<dbReference type="GO" id="GO:0004252">
    <property type="term" value="F:serine-type endopeptidase activity"/>
    <property type="evidence" value="ECO:0007669"/>
    <property type="project" value="InterPro"/>
</dbReference>
<dbReference type="InterPro" id="IPR001254">
    <property type="entry name" value="Trypsin_dom"/>
</dbReference>
<dbReference type="InterPro" id="IPR051487">
    <property type="entry name" value="Ser/Thr_Proteases_Immune/Dev"/>
</dbReference>
<keyword evidence="10" id="KW-1185">Reference proteome</keyword>
<dbReference type="GO" id="GO:0006508">
    <property type="term" value="P:proteolysis"/>
    <property type="evidence" value="ECO:0007669"/>
    <property type="project" value="InterPro"/>
</dbReference>
<dbReference type="SMART" id="SM00020">
    <property type="entry name" value="Tryp_SPc"/>
    <property type="match status" value="1"/>
</dbReference>
<keyword evidence="4" id="KW-1199">Hemostasis impairing toxin</keyword>
<dbReference type="InterPro" id="IPR009003">
    <property type="entry name" value="Peptidase_S1_PA"/>
</dbReference>
<accession>A0A8J9VN20</accession>
<name>A0A8J9VN20_9NEOP</name>
<dbReference type="CDD" id="cd00190">
    <property type="entry name" value="Tryp_SPc"/>
    <property type="match status" value="1"/>
</dbReference>
<dbReference type="PRINTS" id="PR00722">
    <property type="entry name" value="CHYMOTRYPSIN"/>
</dbReference>
<evidence type="ECO:0000256" key="2">
    <source>
        <dbReference type="ARBA" id="ARBA00022656"/>
    </source>
</evidence>
<evidence type="ECO:0000256" key="4">
    <source>
        <dbReference type="ARBA" id="ARBA00023240"/>
    </source>
</evidence>
<dbReference type="InterPro" id="IPR043504">
    <property type="entry name" value="Peptidase_S1_PA_chymotrypsin"/>
</dbReference>
<comment type="function">
    <text evidence="6">Fibrinolytic activity; shows preferential cleavage of Arg-Gly bonds in all three fibrinogen chains. Contact with the caterpillars causes severe bleeding, due the anticoagulant effect of the protein.</text>
</comment>